<keyword evidence="2" id="KW-1185">Reference proteome</keyword>
<evidence type="ECO:0000313" key="2">
    <source>
        <dbReference type="Proteomes" id="UP000735302"/>
    </source>
</evidence>
<dbReference type="EMBL" id="BLXT01001936">
    <property type="protein sequence ID" value="GFN89525.1"/>
    <property type="molecule type" value="Genomic_DNA"/>
</dbReference>
<gene>
    <name evidence="1" type="ORF">PoB_001603100</name>
</gene>
<reference evidence="1 2" key="1">
    <citation type="journal article" date="2021" name="Elife">
        <title>Chloroplast acquisition without the gene transfer in kleptoplastic sea slugs, Plakobranchus ocellatus.</title>
        <authorList>
            <person name="Maeda T."/>
            <person name="Takahashi S."/>
            <person name="Yoshida T."/>
            <person name="Shimamura S."/>
            <person name="Takaki Y."/>
            <person name="Nagai Y."/>
            <person name="Toyoda A."/>
            <person name="Suzuki Y."/>
            <person name="Arimoto A."/>
            <person name="Ishii H."/>
            <person name="Satoh N."/>
            <person name="Nishiyama T."/>
            <person name="Hasebe M."/>
            <person name="Maruyama T."/>
            <person name="Minagawa J."/>
            <person name="Obokata J."/>
            <person name="Shigenobu S."/>
        </authorList>
    </citation>
    <scope>NUCLEOTIDE SEQUENCE [LARGE SCALE GENOMIC DNA]</scope>
</reference>
<sequence length="152" mass="17509">MRTNDIHILDQYAKWLVRRDRDIVRHCRVRTVRCLGRQTEETAEEKEQTAREALSMTGEERVKTYWNLQIRLEGFSGRVDRESALKPAAMIPPLDLTIPRRLDTRLSALTPGPSLASIFMPATPLGVREINFTQAYRFDLTNGRWSALPGQE</sequence>
<protein>
    <submittedName>
        <fullName evidence="1">Uncharacterized protein</fullName>
    </submittedName>
</protein>
<dbReference type="AlphaFoldDB" id="A0AAV3YQV4"/>
<proteinExistence type="predicted"/>
<evidence type="ECO:0000313" key="1">
    <source>
        <dbReference type="EMBL" id="GFN89525.1"/>
    </source>
</evidence>
<dbReference type="Proteomes" id="UP000735302">
    <property type="component" value="Unassembled WGS sequence"/>
</dbReference>
<comment type="caution">
    <text evidence="1">The sequence shown here is derived from an EMBL/GenBank/DDBJ whole genome shotgun (WGS) entry which is preliminary data.</text>
</comment>
<organism evidence="1 2">
    <name type="scientific">Plakobranchus ocellatus</name>
    <dbReference type="NCBI Taxonomy" id="259542"/>
    <lineage>
        <taxon>Eukaryota</taxon>
        <taxon>Metazoa</taxon>
        <taxon>Spiralia</taxon>
        <taxon>Lophotrochozoa</taxon>
        <taxon>Mollusca</taxon>
        <taxon>Gastropoda</taxon>
        <taxon>Heterobranchia</taxon>
        <taxon>Euthyneura</taxon>
        <taxon>Panpulmonata</taxon>
        <taxon>Sacoglossa</taxon>
        <taxon>Placobranchoidea</taxon>
        <taxon>Plakobranchidae</taxon>
        <taxon>Plakobranchus</taxon>
    </lineage>
</organism>
<accession>A0AAV3YQV4</accession>
<name>A0AAV3YQV4_9GAST</name>